<dbReference type="GeneID" id="92047081"/>
<keyword evidence="1" id="KW-1133">Transmembrane helix</keyword>
<feature type="transmembrane region" description="Helical" evidence="1">
    <location>
        <begin position="272"/>
        <end position="292"/>
    </location>
</feature>
<dbReference type="Pfam" id="PF17784">
    <property type="entry name" value="Sulfotransfer_4"/>
    <property type="match status" value="1"/>
</dbReference>
<evidence type="ECO:0000313" key="2">
    <source>
        <dbReference type="EMBL" id="KAK8075043.1"/>
    </source>
</evidence>
<gene>
    <name evidence="2" type="ORF">PG997_009706</name>
</gene>
<keyword evidence="1" id="KW-0472">Membrane</keyword>
<keyword evidence="1" id="KW-0812">Transmembrane</keyword>
<organism evidence="2 3">
    <name type="scientific">Apiospora hydei</name>
    <dbReference type="NCBI Taxonomy" id="1337664"/>
    <lineage>
        <taxon>Eukaryota</taxon>
        <taxon>Fungi</taxon>
        <taxon>Dikarya</taxon>
        <taxon>Ascomycota</taxon>
        <taxon>Pezizomycotina</taxon>
        <taxon>Sordariomycetes</taxon>
        <taxon>Xylariomycetidae</taxon>
        <taxon>Amphisphaeriales</taxon>
        <taxon>Apiosporaceae</taxon>
        <taxon>Apiospora</taxon>
    </lineage>
</organism>
<dbReference type="InterPro" id="IPR027417">
    <property type="entry name" value="P-loop_NTPase"/>
</dbReference>
<sequence length="303" mass="33493">MSAPRTGTFGLYKAFKMLGYRPYHMAEVCDNGVPHTKIFQEAIKSTNPFYASTATKPYGRAEFDKWFAGYDVSSVNPCYFIRALFTPITRTIVLTMCSRRLLAPAQVIIEIPSFLLDAIYQAYGNEPDVKFLLTERDPDAWVRSVTSGPAELLVALDTPGPLGLSRHFDAFNDEFFNLASLMYESMAEGMGPKDPGAQAALRRHYVKYIAKAKATAPSGKLHVIKLEEGLDWESICPFLGCEVPSESYPRGNDRGEFKQIMGVYMAPGINKAVMGVSAVVVPLIGLGAWALVKYGPFLMKKTT</sequence>
<name>A0ABR1VUW1_9PEZI</name>
<keyword evidence="3" id="KW-1185">Reference proteome</keyword>
<comment type="caution">
    <text evidence="2">The sequence shown here is derived from an EMBL/GenBank/DDBJ whole genome shotgun (WGS) entry which is preliminary data.</text>
</comment>
<evidence type="ECO:0000256" key="1">
    <source>
        <dbReference type="SAM" id="Phobius"/>
    </source>
</evidence>
<dbReference type="PANTHER" id="PTHR36978:SF4">
    <property type="entry name" value="P-LOOP CONTAINING NUCLEOSIDE TRIPHOSPHATE HYDROLASE PROTEIN"/>
    <property type="match status" value="1"/>
</dbReference>
<dbReference type="EMBL" id="JAQQWN010000007">
    <property type="protein sequence ID" value="KAK8075043.1"/>
    <property type="molecule type" value="Genomic_DNA"/>
</dbReference>
<reference evidence="2 3" key="1">
    <citation type="submission" date="2023-01" db="EMBL/GenBank/DDBJ databases">
        <title>Analysis of 21 Apiospora genomes using comparative genomics revels a genus with tremendous synthesis potential of carbohydrate active enzymes and secondary metabolites.</title>
        <authorList>
            <person name="Sorensen T."/>
        </authorList>
    </citation>
    <scope>NUCLEOTIDE SEQUENCE [LARGE SCALE GENOMIC DNA]</scope>
    <source>
        <strain evidence="2 3">CBS 114990</strain>
    </source>
</reference>
<dbReference type="Gene3D" id="3.40.50.300">
    <property type="entry name" value="P-loop containing nucleotide triphosphate hydrolases"/>
    <property type="match status" value="1"/>
</dbReference>
<dbReference type="RefSeq" id="XP_066665983.1">
    <property type="nucleotide sequence ID" value="XM_066814021.1"/>
</dbReference>
<dbReference type="PANTHER" id="PTHR36978">
    <property type="entry name" value="P-LOOP CONTAINING NUCLEOTIDE TRIPHOSPHATE HYDROLASE"/>
    <property type="match status" value="1"/>
</dbReference>
<dbReference type="SUPFAM" id="SSF52540">
    <property type="entry name" value="P-loop containing nucleoside triphosphate hydrolases"/>
    <property type="match status" value="1"/>
</dbReference>
<dbReference type="Proteomes" id="UP001433268">
    <property type="component" value="Unassembled WGS sequence"/>
</dbReference>
<evidence type="ECO:0000313" key="3">
    <source>
        <dbReference type="Proteomes" id="UP001433268"/>
    </source>
</evidence>
<accession>A0ABR1VUW1</accession>
<dbReference type="InterPro" id="IPR040632">
    <property type="entry name" value="Sulfotransfer_4"/>
</dbReference>
<protein>
    <submittedName>
        <fullName evidence="2">Uncharacterized protein</fullName>
    </submittedName>
</protein>
<proteinExistence type="predicted"/>